<protein>
    <recommendedName>
        <fullName evidence="6">Putative O-antigen transporter</fullName>
    </recommendedName>
</protein>
<evidence type="ECO:0000256" key="7">
    <source>
        <dbReference type="SAM" id="Phobius"/>
    </source>
</evidence>
<dbReference type="BioCyc" id="MetaCyc:MONOMER-21431"/>
<feature type="transmembrane region" description="Helical" evidence="7">
    <location>
        <begin position="46"/>
        <end position="66"/>
    </location>
</feature>
<dbReference type="AlphaFoldDB" id="A0A0H2WNW3"/>
<evidence type="ECO:0000313" key="9">
    <source>
        <dbReference type="Proteomes" id="UP000008185"/>
    </source>
</evidence>
<feature type="transmembrane region" description="Helical" evidence="7">
    <location>
        <begin position="272"/>
        <end position="293"/>
    </location>
</feature>
<dbReference type="CDD" id="cd12082">
    <property type="entry name" value="MATE_like"/>
    <property type="match status" value="1"/>
</dbReference>
<feature type="transmembrane region" description="Helical" evidence="7">
    <location>
        <begin position="87"/>
        <end position="110"/>
    </location>
</feature>
<keyword evidence="4 7" id="KW-1133">Transmembrane helix</keyword>
<evidence type="ECO:0000256" key="4">
    <source>
        <dbReference type="ARBA" id="ARBA00022989"/>
    </source>
</evidence>
<dbReference type="PANTHER" id="PTHR30250:SF11">
    <property type="entry name" value="O-ANTIGEN TRANSPORTER-RELATED"/>
    <property type="match status" value="1"/>
</dbReference>
<dbReference type="EMBL" id="CP000026">
    <property type="protein sequence ID" value="AAV76772.1"/>
    <property type="molecule type" value="Genomic_DNA"/>
</dbReference>
<feature type="transmembrane region" description="Helical" evidence="7">
    <location>
        <begin position="130"/>
        <end position="153"/>
    </location>
</feature>
<feature type="transmembrane region" description="Helical" evidence="7">
    <location>
        <begin position="12"/>
        <end position="34"/>
    </location>
</feature>
<feature type="transmembrane region" description="Helical" evidence="7">
    <location>
        <begin position="189"/>
        <end position="214"/>
    </location>
</feature>
<sequence>MRKLRLVRIPRHLIIAASSWLSKIIIAGVQLVSVKFLLEILGEESYAVFTLLTGLLVWFSIADIGIGSSLQNYISELKADRKSYDAYIKAAVHILFASLIILSSTLFFLSDKLSSLYLTSFSDELKNNSGSYFFIASILFIFIGVGSVVYKILFAELLGWKANIINALSYLLGFLDVVAIHYLMPDSSITFALVALYAPVAILPIIYISFRYIYVLKAKVNFNTYKLLLSRSSGFLIFSSLSIIVLQTDYIVMSQKLSAADIIKYTVTMKIFGLMFFIYTAVLQALWPVCAELRVKMQWRKLHRIIFLNIIGGVFFIGLGTLFIYVLKGYIYSIIANGIDYNISEVVFVLLAVYFSIRVWCDTFAMLLQSMNQLKILWLIVPCQALIGGVTQWYFAEHYGIVGILYGLILSFSLTVFWGLPVYYMYKSKRLA</sequence>
<dbReference type="InterPro" id="IPR050833">
    <property type="entry name" value="Poly_Biosynth_Transport"/>
</dbReference>
<feature type="transmembrane region" description="Helical" evidence="7">
    <location>
        <begin position="305"/>
        <end position="327"/>
    </location>
</feature>
<evidence type="ECO:0000313" key="8">
    <source>
        <dbReference type="EMBL" id="AAV76772.1"/>
    </source>
</evidence>
<keyword evidence="3 7" id="KW-0812">Transmembrane</keyword>
<feature type="transmembrane region" description="Helical" evidence="7">
    <location>
        <begin position="165"/>
        <end position="183"/>
    </location>
</feature>
<reference evidence="8 9" key="1">
    <citation type="journal article" date="2004" name="Nat. Genet.">
        <title>Comparison of genome degradation in Paratyphi A and Typhi, human-restricted serovars of Salmonella enterica that cause typhoid.</title>
        <authorList>
            <person name="McClelland M."/>
            <person name="Sanderson K.E."/>
            <person name="Clifton S.W."/>
            <person name="Latreille P."/>
            <person name="Porwollik S."/>
            <person name="Sabo A."/>
            <person name="Meyer R."/>
            <person name="Bieri T."/>
            <person name="Ozersky P."/>
            <person name="McLellan M."/>
            <person name="Harkins C.R."/>
            <person name="Wang C."/>
            <person name="Nguyen C."/>
            <person name="Berghoff A."/>
            <person name="Elliott G."/>
            <person name="Kohlberg S."/>
            <person name="Strong C."/>
            <person name="Du F."/>
            <person name="Carter J."/>
            <person name="Kremizki C."/>
            <person name="Layman D."/>
            <person name="Leonard S."/>
            <person name="Sun H."/>
            <person name="Fulton L."/>
            <person name="Nash W."/>
            <person name="Miner T."/>
            <person name="Minx P."/>
            <person name="Delehaunty K."/>
            <person name="Fronick C."/>
            <person name="Magrini V."/>
            <person name="Nhan M."/>
            <person name="Warren W."/>
            <person name="Florea L."/>
            <person name="Spieth J."/>
            <person name="Wilson R.K."/>
        </authorList>
    </citation>
    <scope>NUCLEOTIDE SEQUENCE [LARGE SCALE GENOMIC DNA]</scope>
    <source>
        <strain evidence="9">ATCC 9150 / SARB42</strain>
    </source>
</reference>
<name>A0A0H2WNW3_SALPA</name>
<keyword evidence="5 7" id="KW-0472">Membrane</keyword>
<feature type="transmembrane region" description="Helical" evidence="7">
    <location>
        <begin position="347"/>
        <end position="369"/>
    </location>
</feature>
<proteinExistence type="predicted"/>
<dbReference type="HOGENOM" id="CLU_052342_0_0_6"/>
<dbReference type="GO" id="GO:0005886">
    <property type="term" value="C:plasma membrane"/>
    <property type="evidence" value="ECO:0007669"/>
    <property type="project" value="UniProtKB-SubCell"/>
</dbReference>
<keyword evidence="2" id="KW-1003">Cell membrane</keyword>
<evidence type="ECO:0000256" key="5">
    <source>
        <dbReference type="ARBA" id="ARBA00023136"/>
    </source>
</evidence>
<feature type="transmembrane region" description="Helical" evidence="7">
    <location>
        <begin position="401"/>
        <end position="426"/>
    </location>
</feature>
<gene>
    <name evidence="8" type="primary">rfbX</name>
    <name evidence="8" type="ordered locus">SPA0779</name>
</gene>
<evidence type="ECO:0000256" key="2">
    <source>
        <dbReference type="ARBA" id="ARBA00022475"/>
    </source>
</evidence>
<accession>A0A0H2WNW3</accession>
<evidence type="ECO:0000256" key="1">
    <source>
        <dbReference type="ARBA" id="ARBA00004651"/>
    </source>
</evidence>
<evidence type="ECO:0000256" key="6">
    <source>
        <dbReference type="ARBA" id="ARBA00049738"/>
    </source>
</evidence>
<dbReference type="KEGG" id="spt:SPA0779"/>
<dbReference type="Proteomes" id="UP000008185">
    <property type="component" value="Chromosome"/>
</dbReference>
<evidence type="ECO:0000256" key="3">
    <source>
        <dbReference type="ARBA" id="ARBA00022692"/>
    </source>
</evidence>
<feature type="transmembrane region" description="Helical" evidence="7">
    <location>
        <begin position="235"/>
        <end position="252"/>
    </location>
</feature>
<comment type="subcellular location">
    <subcellularLocation>
        <location evidence="1">Cell membrane</location>
        <topology evidence="1">Multi-pass membrane protein</topology>
    </subcellularLocation>
</comment>
<organism evidence="8 9">
    <name type="scientific">Salmonella paratyphi A (strain ATCC 9150 / SARB42)</name>
    <dbReference type="NCBI Taxonomy" id="295319"/>
    <lineage>
        <taxon>Bacteria</taxon>
        <taxon>Pseudomonadati</taxon>
        <taxon>Pseudomonadota</taxon>
        <taxon>Gammaproteobacteria</taxon>
        <taxon>Enterobacterales</taxon>
        <taxon>Enterobacteriaceae</taxon>
        <taxon>Salmonella</taxon>
    </lineage>
</organism>
<dbReference type="PANTHER" id="PTHR30250">
    <property type="entry name" value="PST FAMILY PREDICTED COLANIC ACID TRANSPORTER"/>
    <property type="match status" value="1"/>
</dbReference>
<dbReference type="RefSeq" id="WP_011233006.1">
    <property type="nucleotide sequence ID" value="NC_006511.1"/>
</dbReference>
<feature type="transmembrane region" description="Helical" evidence="7">
    <location>
        <begin position="376"/>
        <end position="395"/>
    </location>
</feature>